<keyword evidence="6 9" id="KW-1133">Transmembrane helix</keyword>
<feature type="region of interest" description="Disordered" evidence="8">
    <location>
        <begin position="394"/>
        <end position="413"/>
    </location>
</feature>
<dbReference type="Pfam" id="PF00664">
    <property type="entry name" value="ABC_membrane"/>
    <property type="match status" value="1"/>
</dbReference>
<dbReference type="GO" id="GO:0140359">
    <property type="term" value="F:ABC-type transporter activity"/>
    <property type="evidence" value="ECO:0007669"/>
    <property type="project" value="InterPro"/>
</dbReference>
<dbReference type="InterPro" id="IPR039421">
    <property type="entry name" value="Type_1_exporter"/>
</dbReference>
<dbReference type="InterPro" id="IPR003593">
    <property type="entry name" value="AAA+_ATPase"/>
</dbReference>
<dbReference type="Gene3D" id="1.20.1560.10">
    <property type="entry name" value="ABC transporter type 1, transmembrane domain"/>
    <property type="match status" value="1"/>
</dbReference>
<evidence type="ECO:0000256" key="8">
    <source>
        <dbReference type="SAM" id="MobiDB-lite"/>
    </source>
</evidence>
<evidence type="ECO:0000313" key="12">
    <source>
        <dbReference type="EMBL" id="QLK24986.1"/>
    </source>
</evidence>
<dbReference type="CDD" id="cd18565">
    <property type="entry name" value="ABC_6TM_exporter_like"/>
    <property type="match status" value="1"/>
</dbReference>
<dbReference type="KEGG" id="nay:HYG81_12830"/>
<evidence type="ECO:0000259" key="10">
    <source>
        <dbReference type="PROSITE" id="PS50893"/>
    </source>
</evidence>
<dbReference type="GO" id="GO:0005524">
    <property type="term" value="F:ATP binding"/>
    <property type="evidence" value="ECO:0007669"/>
    <property type="project" value="UniProtKB-KW"/>
</dbReference>
<dbReference type="Pfam" id="PF00005">
    <property type="entry name" value="ABC_tran"/>
    <property type="match status" value="1"/>
</dbReference>
<feature type="transmembrane region" description="Helical" evidence="9">
    <location>
        <begin position="33"/>
        <end position="51"/>
    </location>
</feature>
<protein>
    <submittedName>
        <fullName evidence="12">ABC transporter ATP-binding protein</fullName>
    </submittedName>
</protein>
<keyword evidence="2" id="KW-0813">Transport</keyword>
<evidence type="ECO:0000256" key="1">
    <source>
        <dbReference type="ARBA" id="ARBA00004141"/>
    </source>
</evidence>
<keyword evidence="4" id="KW-0547">Nucleotide-binding</keyword>
<feature type="transmembrane region" description="Helical" evidence="9">
    <location>
        <begin position="287"/>
        <end position="307"/>
    </location>
</feature>
<sequence length="665" mass="74298">MSSADWDEDDPFEEQRAEIENPMKRLFLEYGSNYKGAAVIGVIASFFARILDLLPALMLGVAIDAVIRQDIPYAEAFPVGGGLVAPYVPDGRLPQFWLTIGIIAGAFLCSAVFHWTRNWGFNTFAQNVQHDIRTDTYDEMQRLDMGFFADKQTGEMMSILSNDVNRLEKFLNDGMNSLFRLLVMVLGIGGLLFAINWQLALIALLPVPLIALFTYLFIQTIQPKYAQVRSTVGKVNSRLENNLGGIQVIKSSTTEEYESDRVEDVSQEYFDANWGAIRTRIKFFPGLRVLAGIGFVITFLVGGLWVIGGPPGPFSGGLSTGMFVVFILYTQRFIWPMAQFGQIINMYQRARASSERIFGLMDEPNRVGEEPNAPDLEVTEGRVEYDDVSFSYGDREAERTTGESTEERRDSGDEERILENIDFTVDGGETLALVGPTGAGKSTVLKLLLRMYDVDEGAIRVDGQNVRNVTLRSLRESLGYVSQDTFLFYGSVEENITYGTFDADREDVIEAAKMAEAHEFIENLPEGYDTEVGERGVKLSGGQRQRLSIARAILKDPDILVLDEATSDVDTETEMLIQRSIDELAEDRTTFAIAHRLSTIKDADQVLVLEGGEIVERGTHDELLENGGLYSHLWGVQAGEIDELPEEFIERAQRRQARTEVGDDD</sequence>
<dbReference type="OrthoDB" id="121502at2157"/>
<organism evidence="12 13">
    <name type="scientific">Natrinema zhouii</name>
    <dbReference type="NCBI Taxonomy" id="1710539"/>
    <lineage>
        <taxon>Archaea</taxon>
        <taxon>Methanobacteriati</taxon>
        <taxon>Methanobacteriota</taxon>
        <taxon>Stenosarchaea group</taxon>
        <taxon>Halobacteria</taxon>
        <taxon>Halobacteriales</taxon>
        <taxon>Natrialbaceae</taxon>
        <taxon>Natrinema</taxon>
    </lineage>
</organism>
<dbReference type="Gene3D" id="3.40.50.300">
    <property type="entry name" value="P-loop containing nucleotide triphosphate hydrolases"/>
    <property type="match status" value="1"/>
</dbReference>
<keyword evidence="5 12" id="KW-0067">ATP-binding</keyword>
<dbReference type="SMART" id="SM00382">
    <property type="entry name" value="AAA"/>
    <property type="match status" value="1"/>
</dbReference>
<dbReference type="PROSITE" id="PS50893">
    <property type="entry name" value="ABC_TRANSPORTER_2"/>
    <property type="match status" value="1"/>
</dbReference>
<evidence type="ECO:0000256" key="5">
    <source>
        <dbReference type="ARBA" id="ARBA00022840"/>
    </source>
</evidence>
<dbReference type="PROSITE" id="PS00211">
    <property type="entry name" value="ABC_TRANSPORTER_1"/>
    <property type="match status" value="1"/>
</dbReference>
<dbReference type="AlphaFoldDB" id="A0A7D6GUE9"/>
<evidence type="ECO:0000256" key="7">
    <source>
        <dbReference type="ARBA" id="ARBA00023136"/>
    </source>
</evidence>
<dbReference type="GO" id="GO:0016020">
    <property type="term" value="C:membrane"/>
    <property type="evidence" value="ECO:0007669"/>
    <property type="project" value="UniProtKB-SubCell"/>
</dbReference>
<dbReference type="CDD" id="cd03251">
    <property type="entry name" value="ABCC_MsbA"/>
    <property type="match status" value="1"/>
</dbReference>
<reference evidence="12 13" key="1">
    <citation type="submission" date="2020-07" db="EMBL/GenBank/DDBJ databases">
        <title>Natrinema (YPL30) sp. nov. and Haloterrigena xxxxxx (YPL8) sp. nov., isolated from a salt mine.</title>
        <authorList>
            <person name="Cui H."/>
        </authorList>
    </citation>
    <scope>NUCLEOTIDE SEQUENCE [LARGE SCALE GENOMIC DNA]</scope>
    <source>
        <strain evidence="12 13">YPL13</strain>
    </source>
</reference>
<dbReference type="InterPro" id="IPR036640">
    <property type="entry name" value="ABC1_TM_sf"/>
</dbReference>
<dbReference type="InterPro" id="IPR017871">
    <property type="entry name" value="ABC_transporter-like_CS"/>
</dbReference>
<dbReference type="PANTHER" id="PTHR24221:SF654">
    <property type="entry name" value="ATP-BINDING CASSETTE SUB-FAMILY B MEMBER 6"/>
    <property type="match status" value="1"/>
</dbReference>
<feature type="transmembrane region" description="Helical" evidence="9">
    <location>
        <begin position="96"/>
        <end position="116"/>
    </location>
</feature>
<dbReference type="InterPro" id="IPR027417">
    <property type="entry name" value="P-loop_NTPase"/>
</dbReference>
<accession>A0A7D6GUE9</accession>
<proteinExistence type="predicted"/>
<evidence type="ECO:0000259" key="11">
    <source>
        <dbReference type="PROSITE" id="PS50929"/>
    </source>
</evidence>
<dbReference type="InterPro" id="IPR003439">
    <property type="entry name" value="ABC_transporter-like_ATP-bd"/>
</dbReference>
<dbReference type="SUPFAM" id="SSF52540">
    <property type="entry name" value="P-loop containing nucleoside triphosphate hydrolases"/>
    <property type="match status" value="1"/>
</dbReference>
<dbReference type="PROSITE" id="PS50929">
    <property type="entry name" value="ABC_TM1F"/>
    <property type="match status" value="1"/>
</dbReference>
<dbReference type="GO" id="GO:0016887">
    <property type="term" value="F:ATP hydrolysis activity"/>
    <property type="evidence" value="ECO:0007669"/>
    <property type="project" value="InterPro"/>
</dbReference>
<gene>
    <name evidence="12" type="ORF">HYG81_12830</name>
</gene>
<evidence type="ECO:0000256" key="2">
    <source>
        <dbReference type="ARBA" id="ARBA00022448"/>
    </source>
</evidence>
<feature type="transmembrane region" description="Helical" evidence="9">
    <location>
        <begin position="313"/>
        <end position="330"/>
    </location>
</feature>
<evidence type="ECO:0000256" key="9">
    <source>
        <dbReference type="SAM" id="Phobius"/>
    </source>
</evidence>
<dbReference type="SUPFAM" id="SSF90123">
    <property type="entry name" value="ABC transporter transmembrane region"/>
    <property type="match status" value="1"/>
</dbReference>
<name>A0A7D6GUE9_9EURY</name>
<keyword evidence="7 9" id="KW-0472">Membrane</keyword>
<dbReference type="Proteomes" id="UP000510869">
    <property type="component" value="Chromosome"/>
</dbReference>
<dbReference type="FunFam" id="3.40.50.300:FF:000287">
    <property type="entry name" value="Multidrug ABC transporter ATP-binding protein"/>
    <property type="match status" value="1"/>
</dbReference>
<feature type="domain" description="ABC transmembrane type-1" evidence="11">
    <location>
        <begin position="39"/>
        <end position="349"/>
    </location>
</feature>
<keyword evidence="13" id="KW-1185">Reference proteome</keyword>
<evidence type="ECO:0000256" key="4">
    <source>
        <dbReference type="ARBA" id="ARBA00022741"/>
    </source>
</evidence>
<keyword evidence="3 9" id="KW-0812">Transmembrane</keyword>
<feature type="domain" description="ABC transporter" evidence="10">
    <location>
        <begin position="383"/>
        <end position="636"/>
    </location>
</feature>
<feature type="transmembrane region" description="Helical" evidence="9">
    <location>
        <begin position="178"/>
        <end position="195"/>
    </location>
</feature>
<dbReference type="InterPro" id="IPR011527">
    <property type="entry name" value="ABC1_TM_dom"/>
</dbReference>
<dbReference type="RefSeq" id="WP_180840177.1">
    <property type="nucleotide sequence ID" value="NZ_CP059154.1"/>
</dbReference>
<feature type="transmembrane region" description="Helical" evidence="9">
    <location>
        <begin position="201"/>
        <end position="218"/>
    </location>
</feature>
<comment type="subcellular location">
    <subcellularLocation>
        <location evidence="1">Membrane</location>
        <topology evidence="1">Multi-pass membrane protein</topology>
    </subcellularLocation>
</comment>
<dbReference type="GeneID" id="56144105"/>
<dbReference type="PANTHER" id="PTHR24221">
    <property type="entry name" value="ATP-BINDING CASSETTE SUB-FAMILY B"/>
    <property type="match status" value="1"/>
</dbReference>
<dbReference type="EMBL" id="CP059154">
    <property type="protein sequence ID" value="QLK24986.1"/>
    <property type="molecule type" value="Genomic_DNA"/>
</dbReference>
<evidence type="ECO:0000313" key="13">
    <source>
        <dbReference type="Proteomes" id="UP000510869"/>
    </source>
</evidence>
<evidence type="ECO:0000256" key="3">
    <source>
        <dbReference type="ARBA" id="ARBA00022692"/>
    </source>
</evidence>
<evidence type="ECO:0000256" key="6">
    <source>
        <dbReference type="ARBA" id="ARBA00022989"/>
    </source>
</evidence>